<dbReference type="EMBL" id="BDDD01002102">
    <property type="protein sequence ID" value="GAV80043.1"/>
    <property type="molecule type" value="Genomic_DNA"/>
</dbReference>
<gene>
    <name evidence="1" type="ORF">CFOL_v3_23505</name>
</gene>
<name>A0A1Q3CIZ0_CEPFO</name>
<evidence type="ECO:0000313" key="1">
    <source>
        <dbReference type="EMBL" id="GAV80043.1"/>
    </source>
</evidence>
<dbReference type="Gene3D" id="3.60.10.10">
    <property type="entry name" value="Endonuclease/exonuclease/phosphatase"/>
    <property type="match status" value="1"/>
</dbReference>
<dbReference type="InterPro" id="IPR036691">
    <property type="entry name" value="Endo/exonu/phosph_ase_sf"/>
</dbReference>
<dbReference type="PANTHER" id="PTHR33710">
    <property type="entry name" value="BNAC02G09200D PROTEIN"/>
    <property type="match status" value="1"/>
</dbReference>
<evidence type="ECO:0008006" key="3">
    <source>
        <dbReference type="Google" id="ProtNLM"/>
    </source>
</evidence>
<comment type="caution">
    <text evidence="1">The sequence shown here is derived from an EMBL/GenBank/DDBJ whole genome shotgun (WGS) entry which is preliminary data.</text>
</comment>
<accession>A0A1Q3CIZ0</accession>
<sequence>MLPNQQEVFVSYIYGLCDSRARKSLWTDIIYCANRFKKVPWTLLGDLNVTGFSHEHSTNCRVTKAMEEFNSTIRAAELEDLRTSGLSFTWNNMRSGTTAISKKLDRALGNWNWFYCFGDSFGHSYNPGISDHSPISIQLMHHIQSSGRPFKFLNFWADHDDFLPIVRQEWTKIYDGSPLRQVQMKLKSLKSRLKCLSTRPDTLVANLRLTLMKVQSDLDDNPEDADLKSLEVRLRHDFSISVKKEEAFFKQKSRIQWLKEGDANTTFFHRMAKMR</sequence>
<evidence type="ECO:0000313" key="2">
    <source>
        <dbReference type="Proteomes" id="UP000187406"/>
    </source>
</evidence>
<dbReference type="OrthoDB" id="1432753at2759"/>
<proteinExistence type="predicted"/>
<dbReference type="InParanoid" id="A0A1Q3CIZ0"/>
<organism evidence="1 2">
    <name type="scientific">Cephalotus follicularis</name>
    <name type="common">Albany pitcher plant</name>
    <dbReference type="NCBI Taxonomy" id="3775"/>
    <lineage>
        <taxon>Eukaryota</taxon>
        <taxon>Viridiplantae</taxon>
        <taxon>Streptophyta</taxon>
        <taxon>Embryophyta</taxon>
        <taxon>Tracheophyta</taxon>
        <taxon>Spermatophyta</taxon>
        <taxon>Magnoliopsida</taxon>
        <taxon>eudicotyledons</taxon>
        <taxon>Gunneridae</taxon>
        <taxon>Pentapetalae</taxon>
        <taxon>rosids</taxon>
        <taxon>fabids</taxon>
        <taxon>Oxalidales</taxon>
        <taxon>Cephalotaceae</taxon>
        <taxon>Cephalotus</taxon>
    </lineage>
</organism>
<dbReference type="Proteomes" id="UP000187406">
    <property type="component" value="Unassembled WGS sequence"/>
</dbReference>
<dbReference type="PANTHER" id="PTHR33710:SF71">
    <property type="entry name" value="ENDONUCLEASE_EXONUCLEASE_PHOSPHATASE DOMAIN-CONTAINING PROTEIN"/>
    <property type="match status" value="1"/>
</dbReference>
<dbReference type="AlphaFoldDB" id="A0A1Q3CIZ0"/>
<dbReference type="SUPFAM" id="SSF56219">
    <property type="entry name" value="DNase I-like"/>
    <property type="match status" value="1"/>
</dbReference>
<protein>
    <recommendedName>
        <fullName evidence="3">Exo_endo_phos domain-containing protein</fullName>
    </recommendedName>
</protein>
<reference evidence="2" key="1">
    <citation type="submission" date="2016-04" db="EMBL/GenBank/DDBJ databases">
        <title>Cephalotus genome sequencing.</title>
        <authorList>
            <person name="Fukushima K."/>
            <person name="Hasebe M."/>
            <person name="Fang X."/>
        </authorList>
    </citation>
    <scope>NUCLEOTIDE SEQUENCE [LARGE SCALE GENOMIC DNA]</scope>
    <source>
        <strain evidence="2">cv. St1</strain>
    </source>
</reference>
<keyword evidence="2" id="KW-1185">Reference proteome</keyword>